<evidence type="ECO:0008006" key="5">
    <source>
        <dbReference type="Google" id="ProtNLM"/>
    </source>
</evidence>
<protein>
    <recommendedName>
        <fullName evidence="5">DUF4142 domain-containing protein</fullName>
    </recommendedName>
</protein>
<evidence type="ECO:0000313" key="3">
    <source>
        <dbReference type="EMBL" id="GHH09250.1"/>
    </source>
</evidence>
<evidence type="ECO:0000256" key="1">
    <source>
        <dbReference type="SAM" id="MobiDB-lite"/>
    </source>
</evidence>
<name>A0ABQ3LAB1_9SPHN</name>
<evidence type="ECO:0000256" key="2">
    <source>
        <dbReference type="SAM" id="SignalP"/>
    </source>
</evidence>
<feature type="region of interest" description="Disordered" evidence="1">
    <location>
        <begin position="53"/>
        <end position="72"/>
    </location>
</feature>
<dbReference type="EMBL" id="BNAQ01000001">
    <property type="protein sequence ID" value="GHH09250.1"/>
    <property type="molecule type" value="Genomic_DNA"/>
</dbReference>
<sequence>MKYVVAAAMAGVLVWCSPAIVHADRVQTEFKTVFGDREARYVGEQRASLEKRDAAKASYETASSRNDPAQDSGRYAHNELVRATIGLGYANGRLASLKDFDVFFAKRPSITSIDLFMQERVSNLQRMAQASKDQVASLNGADPKSVQDFVGKAFAAMQYSGFVQGYGDETRLIDQNLEVYSTAERNASNRRRDAVSAILSGLSSGATQYSNSLQSRAFQAPTTTRCVSNPGNVTCTTQ</sequence>
<reference evidence="4" key="1">
    <citation type="journal article" date="2019" name="Int. J. Syst. Evol. Microbiol.">
        <title>The Global Catalogue of Microorganisms (GCM) 10K type strain sequencing project: providing services to taxonomists for standard genome sequencing and annotation.</title>
        <authorList>
            <consortium name="The Broad Institute Genomics Platform"/>
            <consortium name="The Broad Institute Genome Sequencing Center for Infectious Disease"/>
            <person name="Wu L."/>
            <person name="Ma J."/>
        </authorList>
    </citation>
    <scope>NUCLEOTIDE SEQUENCE [LARGE SCALE GENOMIC DNA]</scope>
    <source>
        <strain evidence="4">CGMCC 1.8957</strain>
    </source>
</reference>
<feature type="chain" id="PRO_5046262383" description="DUF4142 domain-containing protein" evidence="2">
    <location>
        <begin position="24"/>
        <end position="238"/>
    </location>
</feature>
<feature type="compositionally biased region" description="Polar residues" evidence="1">
    <location>
        <begin position="60"/>
        <end position="69"/>
    </location>
</feature>
<keyword evidence="2" id="KW-0732">Signal</keyword>
<dbReference type="Proteomes" id="UP000652430">
    <property type="component" value="Unassembled WGS sequence"/>
</dbReference>
<feature type="signal peptide" evidence="2">
    <location>
        <begin position="1"/>
        <end position="23"/>
    </location>
</feature>
<comment type="caution">
    <text evidence="3">The sequence shown here is derived from an EMBL/GenBank/DDBJ whole genome shotgun (WGS) entry which is preliminary data.</text>
</comment>
<dbReference type="RefSeq" id="WP_189675004.1">
    <property type="nucleotide sequence ID" value="NZ_BNAQ01000001.1"/>
</dbReference>
<organism evidence="3 4">
    <name type="scientific">Sphingomonas glacialis</name>
    <dbReference type="NCBI Taxonomy" id="658225"/>
    <lineage>
        <taxon>Bacteria</taxon>
        <taxon>Pseudomonadati</taxon>
        <taxon>Pseudomonadota</taxon>
        <taxon>Alphaproteobacteria</taxon>
        <taxon>Sphingomonadales</taxon>
        <taxon>Sphingomonadaceae</taxon>
        <taxon>Sphingomonas</taxon>
    </lineage>
</organism>
<evidence type="ECO:0000313" key="4">
    <source>
        <dbReference type="Proteomes" id="UP000652430"/>
    </source>
</evidence>
<accession>A0ABQ3LAB1</accession>
<keyword evidence="4" id="KW-1185">Reference proteome</keyword>
<proteinExistence type="predicted"/>
<gene>
    <name evidence="3" type="ORF">GCM10008023_05670</name>
</gene>